<proteinExistence type="predicted"/>
<organism evidence="2 3">
    <name type="scientific">Penicillium cosmopolitanum</name>
    <dbReference type="NCBI Taxonomy" id="1131564"/>
    <lineage>
        <taxon>Eukaryota</taxon>
        <taxon>Fungi</taxon>
        <taxon>Dikarya</taxon>
        <taxon>Ascomycota</taxon>
        <taxon>Pezizomycotina</taxon>
        <taxon>Eurotiomycetes</taxon>
        <taxon>Eurotiomycetidae</taxon>
        <taxon>Eurotiales</taxon>
        <taxon>Aspergillaceae</taxon>
        <taxon>Penicillium</taxon>
    </lineage>
</organism>
<dbReference type="EMBL" id="JAPZBU010000006">
    <property type="protein sequence ID" value="KAJ5398086.1"/>
    <property type="molecule type" value="Genomic_DNA"/>
</dbReference>
<dbReference type="Proteomes" id="UP001147747">
    <property type="component" value="Unassembled WGS sequence"/>
</dbReference>
<dbReference type="GeneID" id="81369816"/>
<sequence>MADPNTQMNTRAQREADYERFKTYAATGFLVAAPVAFCVSANHITRERTGRSIVDRIEARITTRPAVLRELPSERAQEIQARLRAAREAQMKEAVGEELEKLKAREAQEQGVVQRVWMGGEAPGWMERRLQEEQKALEEGKGYGDLISRAHLGCVELGKKGGGGRR</sequence>
<protein>
    <submittedName>
        <fullName evidence="2">Uncharacterized protein</fullName>
    </submittedName>
</protein>
<evidence type="ECO:0000256" key="1">
    <source>
        <dbReference type="SAM" id="Phobius"/>
    </source>
</evidence>
<keyword evidence="1" id="KW-0472">Membrane</keyword>
<dbReference type="AlphaFoldDB" id="A0A9X0BAR3"/>
<keyword evidence="1" id="KW-0812">Transmembrane</keyword>
<gene>
    <name evidence="2" type="ORF">N7509_006199</name>
</gene>
<reference evidence="2" key="2">
    <citation type="journal article" date="2023" name="IMA Fungus">
        <title>Comparative genomic study of the Penicillium genus elucidates a diverse pangenome and 15 lateral gene transfer events.</title>
        <authorList>
            <person name="Petersen C."/>
            <person name="Sorensen T."/>
            <person name="Nielsen M.R."/>
            <person name="Sondergaard T.E."/>
            <person name="Sorensen J.L."/>
            <person name="Fitzpatrick D.A."/>
            <person name="Frisvad J.C."/>
            <person name="Nielsen K.L."/>
        </authorList>
    </citation>
    <scope>NUCLEOTIDE SEQUENCE</scope>
    <source>
        <strain evidence="2">IBT 29677</strain>
    </source>
</reference>
<reference evidence="2" key="1">
    <citation type="submission" date="2022-12" db="EMBL/GenBank/DDBJ databases">
        <authorList>
            <person name="Petersen C."/>
        </authorList>
    </citation>
    <scope>NUCLEOTIDE SEQUENCE</scope>
    <source>
        <strain evidence="2">IBT 29677</strain>
    </source>
</reference>
<dbReference type="OrthoDB" id="5411041at2759"/>
<dbReference type="RefSeq" id="XP_056490138.1">
    <property type="nucleotide sequence ID" value="XM_056630836.1"/>
</dbReference>
<keyword evidence="1" id="KW-1133">Transmembrane helix</keyword>
<accession>A0A9X0BAR3</accession>
<name>A0A9X0BAR3_9EURO</name>
<evidence type="ECO:0000313" key="2">
    <source>
        <dbReference type="EMBL" id="KAJ5398086.1"/>
    </source>
</evidence>
<keyword evidence="3" id="KW-1185">Reference proteome</keyword>
<feature type="transmembrane region" description="Helical" evidence="1">
    <location>
        <begin position="24"/>
        <end position="44"/>
    </location>
</feature>
<evidence type="ECO:0000313" key="3">
    <source>
        <dbReference type="Proteomes" id="UP001147747"/>
    </source>
</evidence>
<comment type="caution">
    <text evidence="2">The sequence shown here is derived from an EMBL/GenBank/DDBJ whole genome shotgun (WGS) entry which is preliminary data.</text>
</comment>